<dbReference type="PANTHER" id="PTHR33112">
    <property type="entry name" value="DOMAIN PROTEIN, PUTATIVE-RELATED"/>
    <property type="match status" value="1"/>
</dbReference>
<dbReference type="Proteomes" id="UP000799291">
    <property type="component" value="Unassembled WGS sequence"/>
</dbReference>
<feature type="coiled-coil region" evidence="1">
    <location>
        <begin position="574"/>
        <end position="602"/>
    </location>
</feature>
<dbReference type="Pfam" id="PF06985">
    <property type="entry name" value="HET"/>
    <property type="match status" value="1"/>
</dbReference>
<dbReference type="InterPro" id="IPR010730">
    <property type="entry name" value="HET"/>
</dbReference>
<reference evidence="3" key="1">
    <citation type="journal article" date="2020" name="Stud. Mycol.">
        <title>101 Dothideomycetes genomes: a test case for predicting lifestyles and emergence of pathogens.</title>
        <authorList>
            <person name="Haridas S."/>
            <person name="Albert R."/>
            <person name="Binder M."/>
            <person name="Bloem J."/>
            <person name="Labutti K."/>
            <person name="Salamov A."/>
            <person name="Andreopoulos B."/>
            <person name="Baker S."/>
            <person name="Barry K."/>
            <person name="Bills G."/>
            <person name="Bluhm B."/>
            <person name="Cannon C."/>
            <person name="Castanera R."/>
            <person name="Culley D."/>
            <person name="Daum C."/>
            <person name="Ezra D."/>
            <person name="Gonzalez J."/>
            <person name="Henrissat B."/>
            <person name="Kuo A."/>
            <person name="Liang C."/>
            <person name="Lipzen A."/>
            <person name="Lutzoni F."/>
            <person name="Magnuson J."/>
            <person name="Mondo S."/>
            <person name="Nolan M."/>
            <person name="Ohm R."/>
            <person name="Pangilinan J."/>
            <person name="Park H.-J."/>
            <person name="Ramirez L."/>
            <person name="Alfaro M."/>
            <person name="Sun H."/>
            <person name="Tritt A."/>
            <person name="Yoshinaga Y."/>
            <person name="Zwiers L.-H."/>
            <person name="Turgeon B."/>
            <person name="Goodwin S."/>
            <person name="Spatafora J."/>
            <person name="Crous P."/>
            <person name="Grigoriev I."/>
        </authorList>
    </citation>
    <scope>NUCLEOTIDE SEQUENCE</scope>
    <source>
        <strain evidence="3">CBS 122367</strain>
    </source>
</reference>
<evidence type="ECO:0000259" key="2">
    <source>
        <dbReference type="Pfam" id="PF06985"/>
    </source>
</evidence>
<name>A0A6G1IV12_9PLEO</name>
<feature type="domain" description="Heterokaryon incompatibility" evidence="2">
    <location>
        <begin position="113"/>
        <end position="264"/>
    </location>
</feature>
<keyword evidence="4" id="KW-1185">Reference proteome</keyword>
<sequence length="610" mass="69447">MHKRKVRAAISNESVESTRGHREEVLELLSGVRRSCHDFYGEASKFNCDASIPPGDTFSTASLTQALQWLQLCDQHHSCRDADFSRLPKRVLDVRNDRVRLHEPGPFPERGNYACLSHCWGLQGSKHLICTTKENRYNFSNEVPWSSLSNTFRDAIRFVRRLGLHYLWIDSLCILQDDSMDWQEQSAEMADIYRNAYITLAATDSSDSDGGFSTYISPSEHDAMKSPAVLVTPDGEQVSIHARVRCRHNNTQFPLLKRAWVLQERLLSPRVLHFAGYEMIWECRENYDCECGSTFPAIEFARPWVPTMRNGTFPEPPEGSWERVVENFSRMSLTYPSDVFPALSGLAKTFATAFGDVYVAGLWKKHIVRGLLWHRTGQPLETKKADQWYAPSWSWASTISDNRIEFLSIKEELVSVEKMHTVPKGPDETGALEFPASLDLKARVLRASIDILTSPDAETRQEYCISVLGKEYRGPCEKVAEPCGDLGALDRGFPLCVQPCKVYIALIGKECYEIPFSQNSSDIFFHTWVAQETLRCLVLKGLPHDSRADGACERVGILSINLYERVLDFEDPALRVSEKELAEAFERRAAENRKVFEELEKLPLETITIW</sequence>
<dbReference type="AlphaFoldDB" id="A0A6G1IV12"/>
<dbReference type="OrthoDB" id="3486565at2759"/>
<evidence type="ECO:0000256" key="1">
    <source>
        <dbReference type="SAM" id="Coils"/>
    </source>
</evidence>
<evidence type="ECO:0000313" key="4">
    <source>
        <dbReference type="Proteomes" id="UP000799291"/>
    </source>
</evidence>
<evidence type="ECO:0000313" key="3">
    <source>
        <dbReference type="EMBL" id="KAF2681945.1"/>
    </source>
</evidence>
<organism evidence="3 4">
    <name type="scientific">Lentithecium fluviatile CBS 122367</name>
    <dbReference type="NCBI Taxonomy" id="1168545"/>
    <lineage>
        <taxon>Eukaryota</taxon>
        <taxon>Fungi</taxon>
        <taxon>Dikarya</taxon>
        <taxon>Ascomycota</taxon>
        <taxon>Pezizomycotina</taxon>
        <taxon>Dothideomycetes</taxon>
        <taxon>Pleosporomycetidae</taxon>
        <taxon>Pleosporales</taxon>
        <taxon>Massarineae</taxon>
        <taxon>Lentitheciaceae</taxon>
        <taxon>Lentithecium</taxon>
    </lineage>
</organism>
<protein>
    <submittedName>
        <fullName evidence="3">HET-domain-containing protein</fullName>
    </submittedName>
</protein>
<keyword evidence="1" id="KW-0175">Coiled coil</keyword>
<dbReference type="PANTHER" id="PTHR33112:SF9">
    <property type="entry name" value="HETEROKARYON INCOMPATIBILITY DOMAIN-CONTAINING PROTEIN"/>
    <property type="match status" value="1"/>
</dbReference>
<dbReference type="EMBL" id="MU005589">
    <property type="protein sequence ID" value="KAF2681945.1"/>
    <property type="molecule type" value="Genomic_DNA"/>
</dbReference>
<proteinExistence type="predicted"/>
<gene>
    <name evidence="3" type="ORF">K458DRAFT_75658</name>
</gene>
<accession>A0A6G1IV12</accession>